<accession>A0A4R4DA51</accession>
<dbReference type="PRINTS" id="PR00413">
    <property type="entry name" value="HADHALOGNASE"/>
</dbReference>
<dbReference type="OrthoDB" id="9807742at2"/>
<dbReference type="AlphaFoldDB" id="A0A4R4DA51"/>
<dbReference type="InterPro" id="IPR006439">
    <property type="entry name" value="HAD-SF_hydro_IA"/>
</dbReference>
<evidence type="ECO:0000313" key="1">
    <source>
        <dbReference type="EMBL" id="TCZ56721.1"/>
    </source>
</evidence>
<sequence length="206" mass="23264">MPRTTPRTTVVFDLGGVLVDWDPRHLYRKLFPGDVPGMERFLAEVCTPAWNLDQDAGRPWAEGTALLKARHPEQAELIDAYHRRWPEMLAGPIEGTVAILRELRDRGTPLYALTNWSRETFPVALERFDFLGWFRGIVVSGEERMVKPDPRIYRLLVERHGLRPESIAYIDDNARNAAAATELGMHGIHFTGPAALRDELGGLGLL</sequence>
<keyword evidence="2" id="KW-1185">Reference proteome</keyword>
<dbReference type="PANTHER" id="PTHR43611:SF3">
    <property type="entry name" value="FLAVIN MONONUCLEOTIDE HYDROLASE 1, CHLOROPLATIC"/>
    <property type="match status" value="1"/>
</dbReference>
<dbReference type="SUPFAM" id="SSF56784">
    <property type="entry name" value="HAD-like"/>
    <property type="match status" value="1"/>
</dbReference>
<dbReference type="Proteomes" id="UP000295023">
    <property type="component" value="Unassembled WGS sequence"/>
</dbReference>
<dbReference type="InterPro" id="IPR036412">
    <property type="entry name" value="HAD-like_sf"/>
</dbReference>
<comment type="caution">
    <text evidence="1">The sequence shown here is derived from an EMBL/GenBank/DDBJ whole genome shotgun (WGS) entry which is preliminary data.</text>
</comment>
<dbReference type="SFLD" id="SFLDG01129">
    <property type="entry name" value="C1.5:_HAD__Beta-PGM__Phosphata"/>
    <property type="match status" value="1"/>
</dbReference>
<dbReference type="SFLD" id="SFLDS00003">
    <property type="entry name" value="Haloacid_Dehalogenase"/>
    <property type="match status" value="1"/>
</dbReference>
<dbReference type="PANTHER" id="PTHR43611">
    <property type="entry name" value="ALPHA-D-GLUCOSE 1-PHOSPHATE PHOSPHATASE"/>
    <property type="match status" value="1"/>
</dbReference>
<evidence type="ECO:0000313" key="2">
    <source>
        <dbReference type="Proteomes" id="UP000295023"/>
    </source>
</evidence>
<dbReference type="InterPro" id="IPR023214">
    <property type="entry name" value="HAD_sf"/>
</dbReference>
<dbReference type="NCBIfam" id="TIGR01509">
    <property type="entry name" value="HAD-SF-IA-v3"/>
    <property type="match status" value="1"/>
</dbReference>
<dbReference type="EMBL" id="SKBM01000021">
    <property type="protein sequence ID" value="TCZ56721.1"/>
    <property type="molecule type" value="Genomic_DNA"/>
</dbReference>
<dbReference type="Pfam" id="PF00702">
    <property type="entry name" value="Hydrolase"/>
    <property type="match status" value="1"/>
</dbReference>
<gene>
    <name evidence="1" type="ORF">EXY23_19240</name>
</gene>
<proteinExistence type="predicted"/>
<dbReference type="Gene3D" id="3.40.50.1000">
    <property type="entry name" value="HAD superfamily/HAD-like"/>
    <property type="match status" value="1"/>
</dbReference>
<organism evidence="1 2">
    <name type="scientific">Roseicella aquatilis</name>
    <dbReference type="NCBI Taxonomy" id="2527868"/>
    <lineage>
        <taxon>Bacteria</taxon>
        <taxon>Pseudomonadati</taxon>
        <taxon>Pseudomonadota</taxon>
        <taxon>Alphaproteobacteria</taxon>
        <taxon>Acetobacterales</taxon>
        <taxon>Roseomonadaceae</taxon>
        <taxon>Roseicella</taxon>
    </lineage>
</organism>
<name>A0A4R4DA51_9PROT</name>
<reference evidence="1 2" key="1">
    <citation type="submission" date="2019-03" db="EMBL/GenBank/DDBJ databases">
        <title>Paracraurococcus aquatilis NE82 genome sequence.</title>
        <authorList>
            <person name="Zhao Y."/>
            <person name="Du Z."/>
        </authorList>
    </citation>
    <scope>NUCLEOTIDE SEQUENCE [LARGE SCALE GENOMIC DNA]</scope>
    <source>
        <strain evidence="1 2">NE82</strain>
    </source>
</reference>
<dbReference type="RefSeq" id="WP_132293200.1">
    <property type="nucleotide sequence ID" value="NZ_SKBM01000021.1"/>
</dbReference>
<protein>
    <submittedName>
        <fullName evidence="1">HAD family phosphatase</fullName>
    </submittedName>
</protein>
<dbReference type="CDD" id="cd02603">
    <property type="entry name" value="HAD_sEH-N_like"/>
    <property type="match status" value="1"/>
</dbReference>